<dbReference type="EMBL" id="JAPMOS010000079">
    <property type="protein sequence ID" value="KAJ4456164.1"/>
    <property type="molecule type" value="Genomic_DNA"/>
</dbReference>
<organism evidence="2 3">
    <name type="scientific">Paratrimastix pyriformis</name>
    <dbReference type="NCBI Taxonomy" id="342808"/>
    <lineage>
        <taxon>Eukaryota</taxon>
        <taxon>Metamonada</taxon>
        <taxon>Preaxostyla</taxon>
        <taxon>Paratrimastigidae</taxon>
        <taxon>Paratrimastix</taxon>
    </lineage>
</organism>
<feature type="domain" description="N-acetyltransferase" evidence="1">
    <location>
        <begin position="5"/>
        <end position="161"/>
    </location>
</feature>
<protein>
    <recommendedName>
        <fullName evidence="1">N-acetyltransferase domain-containing protein</fullName>
    </recommendedName>
</protein>
<reference evidence="2" key="1">
    <citation type="journal article" date="2022" name="bioRxiv">
        <title>Genomics of Preaxostyla Flagellates Illuminates Evolutionary Transitions and the Path Towards Mitochondrial Loss.</title>
        <authorList>
            <person name="Novak L.V.F."/>
            <person name="Treitli S.C."/>
            <person name="Pyrih J."/>
            <person name="Halakuc P."/>
            <person name="Pipaliya S.V."/>
            <person name="Vacek V."/>
            <person name="Brzon O."/>
            <person name="Soukal P."/>
            <person name="Eme L."/>
            <person name="Dacks J.B."/>
            <person name="Karnkowska A."/>
            <person name="Elias M."/>
            <person name="Hampl V."/>
        </authorList>
    </citation>
    <scope>NUCLEOTIDE SEQUENCE</scope>
    <source>
        <strain evidence="2">RCP-MX</strain>
    </source>
</reference>
<evidence type="ECO:0000313" key="2">
    <source>
        <dbReference type="EMBL" id="KAJ4456164.1"/>
    </source>
</evidence>
<dbReference type="Pfam" id="PF00583">
    <property type="entry name" value="Acetyltransf_1"/>
    <property type="match status" value="1"/>
</dbReference>
<keyword evidence="3" id="KW-1185">Reference proteome</keyword>
<dbReference type="Gene3D" id="3.40.630.30">
    <property type="match status" value="1"/>
</dbReference>
<dbReference type="Proteomes" id="UP001141327">
    <property type="component" value="Unassembled WGS sequence"/>
</dbReference>
<name>A0ABQ8UA30_9EUKA</name>
<dbReference type="InterPro" id="IPR000182">
    <property type="entry name" value="GNAT_dom"/>
</dbReference>
<accession>A0ABQ8UA30</accession>
<evidence type="ECO:0000259" key="1">
    <source>
        <dbReference type="PROSITE" id="PS51186"/>
    </source>
</evidence>
<comment type="caution">
    <text evidence="2">The sequence shown here is derived from an EMBL/GenBank/DDBJ whole genome shotgun (WGS) entry which is preliminary data.</text>
</comment>
<proteinExistence type="predicted"/>
<sequence length="165" mass="18946">MQPELTLQWITEAENPELYAGMLDVRYETLRKPLGMPRSLARNDLDPLHSYHLVCFDSSLPERPVLGCVSLHTVDHVRFPGAGKLYQMAVRADQQKLGVGRKLVIRLLEFAKDQLHLPRVYCHARHYASGFYERCGFCKTPEVAPFEEVGMKHFCMHTDLCLSMN</sequence>
<dbReference type="CDD" id="cd04301">
    <property type="entry name" value="NAT_SF"/>
    <property type="match status" value="1"/>
</dbReference>
<dbReference type="SUPFAM" id="SSF55729">
    <property type="entry name" value="Acyl-CoA N-acyltransferases (Nat)"/>
    <property type="match status" value="1"/>
</dbReference>
<dbReference type="PROSITE" id="PS51186">
    <property type="entry name" value="GNAT"/>
    <property type="match status" value="1"/>
</dbReference>
<evidence type="ECO:0000313" key="3">
    <source>
        <dbReference type="Proteomes" id="UP001141327"/>
    </source>
</evidence>
<dbReference type="InterPro" id="IPR016181">
    <property type="entry name" value="Acyl_CoA_acyltransferase"/>
</dbReference>
<gene>
    <name evidence="2" type="ORF">PAPYR_8691</name>
</gene>